<comment type="caution">
    <text evidence="2">The sequence shown here is derived from an EMBL/GenBank/DDBJ whole genome shotgun (WGS) entry which is preliminary data.</text>
</comment>
<organism evidence="2 3">
    <name type="scientific">Mycolicibacterium moriokaense</name>
    <dbReference type="NCBI Taxonomy" id="39691"/>
    <lineage>
        <taxon>Bacteria</taxon>
        <taxon>Bacillati</taxon>
        <taxon>Actinomycetota</taxon>
        <taxon>Actinomycetes</taxon>
        <taxon>Mycobacteriales</taxon>
        <taxon>Mycobacteriaceae</taxon>
        <taxon>Mycolicibacterium</taxon>
    </lineage>
</organism>
<feature type="transmembrane region" description="Helical" evidence="1">
    <location>
        <begin position="51"/>
        <end position="74"/>
    </location>
</feature>
<dbReference type="OrthoDB" id="4734690at2"/>
<proteinExistence type="predicted"/>
<reference evidence="2 3" key="2">
    <citation type="submission" date="2018-06" db="EMBL/GenBank/DDBJ databases">
        <title>Sequencing of bacterial isolates from soil warming experiment in Harvard Forest, Massachusetts, USA.</title>
        <authorList>
            <person name="Deangelis K.PhD."/>
        </authorList>
    </citation>
    <scope>NUCLEOTIDE SEQUENCE [LARGE SCALE GENOMIC DNA]</scope>
    <source>
        <strain evidence="2 3">GAS496</strain>
    </source>
</reference>
<protein>
    <submittedName>
        <fullName evidence="2">Uncharacterized protein</fullName>
    </submittedName>
</protein>
<accession>A0A318HD93</accession>
<keyword evidence="1" id="KW-0812">Transmembrane</keyword>
<sequence>MSPTPLAAGGLFTSGTDLAFATIGFLAAVALVIGTVSAIRTHAKEGAGSGITAQIGTIVFSVLILLSVGIAAMVTHEFNNHGIRNTVHVDSPWGQ</sequence>
<keyword evidence="3" id="KW-1185">Reference proteome</keyword>
<evidence type="ECO:0000256" key="1">
    <source>
        <dbReference type="SAM" id="Phobius"/>
    </source>
</evidence>
<reference evidence="3" key="1">
    <citation type="submission" date="2018-05" db="EMBL/GenBank/DDBJ databases">
        <authorList>
            <person name="Deangelis K."/>
            <person name="Huntemann M."/>
            <person name="Clum A."/>
            <person name="Pillay M."/>
            <person name="Palaniappan K."/>
            <person name="Varghese N."/>
            <person name="Mikhailova N."/>
            <person name="Stamatis D."/>
            <person name="Reddy T."/>
            <person name="Daum C."/>
            <person name="Shapiro N."/>
            <person name="Ivanova N."/>
            <person name="Kyrpides N."/>
            <person name="Woyke T."/>
        </authorList>
    </citation>
    <scope>NUCLEOTIDE SEQUENCE [LARGE SCALE GENOMIC DNA]</scope>
    <source>
        <strain evidence="3">GAS496</strain>
    </source>
</reference>
<dbReference type="Proteomes" id="UP000247781">
    <property type="component" value="Unassembled WGS sequence"/>
</dbReference>
<dbReference type="AlphaFoldDB" id="A0A318HD93"/>
<dbReference type="EMBL" id="QJJU01000014">
    <property type="protein sequence ID" value="PXX06379.1"/>
    <property type="molecule type" value="Genomic_DNA"/>
</dbReference>
<evidence type="ECO:0000313" key="3">
    <source>
        <dbReference type="Proteomes" id="UP000247781"/>
    </source>
</evidence>
<feature type="transmembrane region" description="Helical" evidence="1">
    <location>
        <begin position="20"/>
        <end position="39"/>
    </location>
</feature>
<evidence type="ECO:0000313" key="2">
    <source>
        <dbReference type="EMBL" id="PXX06379.1"/>
    </source>
</evidence>
<gene>
    <name evidence="2" type="ORF">C8E89_114152</name>
</gene>
<keyword evidence="1" id="KW-1133">Transmembrane helix</keyword>
<dbReference type="RefSeq" id="WP_110317982.1">
    <property type="nucleotide sequence ID" value="NZ_QJJU01000014.1"/>
</dbReference>
<keyword evidence="1" id="KW-0472">Membrane</keyword>
<name>A0A318HD93_9MYCO</name>